<organism evidence="4 5">
    <name type="scientific">Oryza sativa subsp. japonica</name>
    <name type="common">Rice</name>
    <dbReference type="NCBI Taxonomy" id="39947"/>
    <lineage>
        <taxon>Eukaryota</taxon>
        <taxon>Viridiplantae</taxon>
        <taxon>Streptophyta</taxon>
        <taxon>Embryophyta</taxon>
        <taxon>Tracheophyta</taxon>
        <taxon>Spermatophyta</taxon>
        <taxon>Magnoliopsida</taxon>
        <taxon>Liliopsida</taxon>
        <taxon>Poales</taxon>
        <taxon>Poaceae</taxon>
        <taxon>BOP clade</taxon>
        <taxon>Oryzoideae</taxon>
        <taxon>Oryzeae</taxon>
        <taxon>Oryzinae</taxon>
        <taxon>Oryza</taxon>
        <taxon>Oryza sativa</taxon>
    </lineage>
</organism>
<evidence type="ECO:0000256" key="3">
    <source>
        <dbReference type="SAM" id="Phobius"/>
    </source>
</evidence>
<reference evidence="5" key="2">
    <citation type="journal article" date="2008" name="Nucleic Acids Res.">
        <title>The rice annotation project database (RAP-DB): 2008 update.</title>
        <authorList>
            <consortium name="The rice annotation project (RAP)"/>
        </authorList>
    </citation>
    <scope>GENOME REANNOTATION</scope>
    <source>
        <strain evidence="5">cv. Nipponbare</strain>
    </source>
</reference>
<dbReference type="EMBL" id="AC144740">
    <property type="protein sequence ID" value="AAV44030.1"/>
    <property type="molecule type" value="Genomic_DNA"/>
</dbReference>
<evidence type="ECO:0000313" key="4">
    <source>
        <dbReference type="EMBL" id="AAV44030.1"/>
    </source>
</evidence>
<sequence>MAEERESFESQWAPSDVTEDNLKEMVVHGVLPAKEIIGWRPAFGEAFPTPDTHEIVDTWNSLPIGDEAAQAVELMERMIKLKEQGLQGEQITRHFIKCRLAPIKERSRTAFEFDGKHDPNREDPDSLDFKVMKERMYKIFSNAIVVSYSHLLPVVPFNAFNPPPLWNFQSSRNNFNQLKITKVQFLIPGKILFLFLFLFPPFFPLFFFSDGPPAHSPPSSPSSLLGRPQAEGPAWQPPPASSLGVADRWGPPVGSFPHLPPIPARRRAETAAAPTPPSLPGHVGHARACAASPAPFPLSLPFAPAPEMAGIRKPNPASLSSPLPHVGRRIPPLPATSGSLSPFLSIAVLLSRFFPISPISPELPIASAPCNHPPPPLLLLRPPLAAARLVAVSRRRRRSGARPAVVVVLRRPPSSTVVGEASPSSFSFSPYRVTACAPLSRVAAAPPLAAAPRRRSVAFGRRLAPLPHARRRRVSAAPPAPWSPPSRAAPACPGREVPPPSDLPLGRSGPSVRPPRGAAAPPFPRAADPWARAPPPPFSLSRSLTGGPRLSAPRPLADARVGVMERGGPCDGLCRFRIHLGTRGDCPSPAGDGGFVRAVEDACGVVFPLQFKSRISSIGQPDSRKRKLVLSDDEADDTIRRPGDRETTKKLPKQATPWKKTSSRPVPKIRKSSRCNSYNDLPCIDAHPLRSSKETGPSVEDHPSDNQPATDNVEPSNEPPTGNQSAEAEVGANQEPPTGNQSDAGPSQKVPEVEAQTNSPLGKDADSESETRSPVKTPKSTRPRPGIITGPIIGYEEEILRIQAAEDSRPPILVKWWDDNMQPQGIVINKQKEDEELCLLKKALGQATRIVNRIHLRNEAKTVTLERLVPHLGTLEATRNQLHEAKELARKNEHDLRDRIAELQESNFELSGSSKVQAAKISQLEKQVQILENDKAELARQRDLALKEVEDRKIKSQAQFDVLVGKIKKLEGTRDELRVAPDTYFKNIKEAGSMGASLALAMTKSLYPRVDIDAIDGFADGTSEEAALDLISDAQKAADKIAADVVERFQDVDLRPTRSDKSDDEKTDTD</sequence>
<dbReference type="PANTHER" id="PTHR33026:SF7">
    <property type="entry name" value="OS03G0100275 PROTEIN"/>
    <property type="match status" value="1"/>
</dbReference>
<feature type="region of interest" description="Disordered" evidence="2">
    <location>
        <begin position="217"/>
        <end position="241"/>
    </location>
</feature>
<keyword evidence="3" id="KW-0472">Membrane</keyword>
<feature type="region of interest" description="Disordered" evidence="2">
    <location>
        <begin position="618"/>
        <end position="789"/>
    </location>
</feature>
<reference evidence="5" key="1">
    <citation type="journal article" date="2005" name="Nature">
        <title>The map-based sequence of the rice genome.</title>
        <authorList>
            <consortium name="International rice genome sequencing project (IRGSP)"/>
            <person name="Matsumoto T."/>
            <person name="Wu J."/>
            <person name="Kanamori H."/>
            <person name="Katayose Y."/>
            <person name="Fujisawa M."/>
            <person name="Namiki N."/>
            <person name="Mizuno H."/>
            <person name="Yamamoto K."/>
            <person name="Antonio B.A."/>
            <person name="Baba T."/>
            <person name="Sakata K."/>
            <person name="Nagamura Y."/>
            <person name="Aoki H."/>
            <person name="Arikawa K."/>
            <person name="Arita K."/>
            <person name="Bito T."/>
            <person name="Chiden Y."/>
            <person name="Fujitsuka N."/>
            <person name="Fukunaka R."/>
            <person name="Hamada M."/>
            <person name="Harada C."/>
            <person name="Hayashi A."/>
            <person name="Hijishita S."/>
            <person name="Honda M."/>
            <person name="Hosokawa S."/>
            <person name="Ichikawa Y."/>
            <person name="Idonuma A."/>
            <person name="Iijima M."/>
            <person name="Ikeda M."/>
            <person name="Ikeno M."/>
            <person name="Ito K."/>
            <person name="Ito S."/>
            <person name="Ito T."/>
            <person name="Ito Y."/>
            <person name="Ito Y."/>
            <person name="Iwabuchi A."/>
            <person name="Kamiya K."/>
            <person name="Karasawa W."/>
            <person name="Kurita K."/>
            <person name="Katagiri S."/>
            <person name="Kikuta A."/>
            <person name="Kobayashi H."/>
            <person name="Kobayashi N."/>
            <person name="Machita K."/>
            <person name="Maehara T."/>
            <person name="Masukawa M."/>
            <person name="Mizubayashi T."/>
            <person name="Mukai Y."/>
            <person name="Nagasaki H."/>
            <person name="Nagata Y."/>
            <person name="Naito S."/>
            <person name="Nakashima M."/>
            <person name="Nakama Y."/>
            <person name="Nakamichi Y."/>
            <person name="Nakamura M."/>
            <person name="Meguro A."/>
            <person name="Negishi M."/>
            <person name="Ohta I."/>
            <person name="Ohta T."/>
            <person name="Okamoto M."/>
            <person name="Ono N."/>
            <person name="Saji S."/>
            <person name="Sakaguchi M."/>
            <person name="Sakai K."/>
            <person name="Shibata M."/>
            <person name="Shimokawa T."/>
            <person name="Song J."/>
            <person name="Takazaki Y."/>
            <person name="Terasawa K."/>
            <person name="Tsugane M."/>
            <person name="Tsuji K."/>
            <person name="Ueda S."/>
            <person name="Waki K."/>
            <person name="Yamagata H."/>
            <person name="Yamamoto M."/>
            <person name="Yamamoto S."/>
            <person name="Yamane H."/>
            <person name="Yoshiki S."/>
            <person name="Yoshihara R."/>
            <person name="Yukawa K."/>
            <person name="Zhong H."/>
            <person name="Yano M."/>
            <person name="Yuan Q."/>
            <person name="Ouyang S."/>
            <person name="Liu J."/>
            <person name="Jones K.M."/>
            <person name="Gansberger K."/>
            <person name="Moffat K."/>
            <person name="Hill J."/>
            <person name="Bera J."/>
            <person name="Fadrosh D."/>
            <person name="Jin S."/>
            <person name="Johri S."/>
            <person name="Kim M."/>
            <person name="Overton L."/>
            <person name="Reardon M."/>
            <person name="Tsitrin T."/>
            <person name="Vuong H."/>
            <person name="Weaver B."/>
            <person name="Ciecko A."/>
            <person name="Tallon L."/>
            <person name="Jackson J."/>
            <person name="Pai G."/>
            <person name="Aken S.V."/>
            <person name="Utterback T."/>
            <person name="Reidmuller S."/>
            <person name="Feldblyum T."/>
            <person name="Hsiao J."/>
            <person name="Zismann V."/>
            <person name="Iobst S."/>
            <person name="de Vazeille A.R."/>
            <person name="Buell C.R."/>
            <person name="Ying K."/>
            <person name="Li Y."/>
            <person name="Lu T."/>
            <person name="Huang Y."/>
            <person name="Zhao Q."/>
            <person name="Feng Q."/>
            <person name="Zhang L."/>
            <person name="Zhu J."/>
            <person name="Weng Q."/>
            <person name="Mu J."/>
            <person name="Lu Y."/>
            <person name="Fan D."/>
            <person name="Liu Y."/>
            <person name="Guan J."/>
            <person name="Zhang Y."/>
            <person name="Yu S."/>
            <person name="Liu X."/>
            <person name="Zhang Y."/>
            <person name="Hong G."/>
            <person name="Han B."/>
            <person name="Choisne N."/>
            <person name="Demange N."/>
            <person name="Orjeda G."/>
            <person name="Samain S."/>
            <person name="Cattolico L."/>
            <person name="Pelletier E."/>
            <person name="Couloux A."/>
            <person name="Segurens B."/>
            <person name="Wincker P."/>
            <person name="D'Hont A."/>
            <person name="Scarpelli C."/>
            <person name="Weissenbach J."/>
            <person name="Salanoubat M."/>
            <person name="Quetier F."/>
            <person name="Yu Y."/>
            <person name="Kim H.R."/>
            <person name="Rambo T."/>
            <person name="Currie J."/>
            <person name="Collura K."/>
            <person name="Luo M."/>
            <person name="Yang T."/>
            <person name="Ammiraju J.S.S."/>
            <person name="Engler F."/>
            <person name="Soderlund C."/>
            <person name="Wing R.A."/>
            <person name="Palmer L.E."/>
            <person name="de la Bastide M."/>
            <person name="Spiegel L."/>
            <person name="Nascimento L."/>
            <person name="Zutavern T."/>
            <person name="O'Shaughnessy A."/>
            <person name="Dike S."/>
            <person name="Dedhia N."/>
            <person name="Preston R."/>
            <person name="Balija V."/>
            <person name="McCombie W.R."/>
            <person name="Chow T."/>
            <person name="Chen H."/>
            <person name="Chung M."/>
            <person name="Chen C."/>
            <person name="Shaw J."/>
            <person name="Wu H."/>
            <person name="Hsiao K."/>
            <person name="Chao Y."/>
            <person name="Chu M."/>
            <person name="Cheng C."/>
            <person name="Hour A."/>
            <person name="Lee P."/>
            <person name="Lin S."/>
            <person name="Lin Y."/>
            <person name="Liou J."/>
            <person name="Liu S."/>
            <person name="Hsing Y."/>
            <person name="Raghuvanshi S."/>
            <person name="Mohanty A."/>
            <person name="Bharti A.K."/>
            <person name="Gaur A."/>
            <person name="Gupta V."/>
            <person name="Kumar D."/>
            <person name="Ravi V."/>
            <person name="Vij S."/>
            <person name="Kapur A."/>
            <person name="Khurana P."/>
            <person name="Khurana P."/>
            <person name="Khurana J.P."/>
            <person name="Tyagi A.K."/>
            <person name="Gaikwad K."/>
            <person name="Singh A."/>
            <person name="Dalal V."/>
            <person name="Srivastava S."/>
            <person name="Dixit A."/>
            <person name="Pal A.K."/>
            <person name="Ghazi I.A."/>
            <person name="Yadav M."/>
            <person name="Pandit A."/>
            <person name="Bhargava A."/>
            <person name="Sureshbabu K."/>
            <person name="Batra K."/>
            <person name="Sharma T.R."/>
            <person name="Mohapatra T."/>
            <person name="Singh N.K."/>
            <person name="Messing J."/>
            <person name="Nelson A.B."/>
            <person name="Fuks G."/>
            <person name="Kavchok S."/>
            <person name="Keizer G."/>
            <person name="Linton E."/>
            <person name="Llaca V."/>
            <person name="Song R."/>
            <person name="Tanyolac B."/>
            <person name="Young S."/>
            <person name="Ho-Il K."/>
            <person name="Hahn J.H."/>
            <person name="Sangsakoo G."/>
            <person name="Vanavichit A."/>
            <person name="de Mattos Luiz.A.T."/>
            <person name="Zimmer P.D."/>
            <person name="Malone G."/>
            <person name="Dellagostin O."/>
            <person name="de Oliveira A.C."/>
            <person name="Bevan M."/>
            <person name="Bancroft I."/>
            <person name="Minx P."/>
            <person name="Cordum H."/>
            <person name="Wilson R."/>
            <person name="Cheng Z."/>
            <person name="Jin W."/>
            <person name="Jiang J."/>
            <person name="Leong S.A."/>
            <person name="Iwama H."/>
            <person name="Gojobori T."/>
            <person name="Itoh T."/>
            <person name="Niimura Y."/>
            <person name="Fujii Y."/>
            <person name="Habara T."/>
            <person name="Sakai H."/>
            <person name="Sato Y."/>
            <person name="Wilson G."/>
            <person name="Kumar K."/>
            <person name="McCouch S."/>
            <person name="Juretic N."/>
            <person name="Hoen D."/>
            <person name="Wright S."/>
            <person name="Bruskiewich R."/>
            <person name="Bureau T."/>
            <person name="Miyao A."/>
            <person name="Hirochika H."/>
            <person name="Nishikawa T."/>
            <person name="Kadowaki K."/>
            <person name="Sugiura M."/>
            <person name="Burr B."/>
            <person name="Sasaki T."/>
        </authorList>
    </citation>
    <scope>NUCLEOTIDE SEQUENCE [LARGE SCALE GENOMIC DNA]</scope>
    <source>
        <strain evidence="5">cv. Nipponbare</strain>
    </source>
</reference>
<feature type="compositionally biased region" description="Basic and acidic residues" evidence="2">
    <location>
        <begin position="763"/>
        <end position="773"/>
    </location>
</feature>
<name>Q5W678_ORYSJ</name>
<evidence type="ECO:0000256" key="2">
    <source>
        <dbReference type="SAM" id="MobiDB-lite"/>
    </source>
</evidence>
<feature type="coiled-coil region" evidence="1">
    <location>
        <begin position="875"/>
        <end position="948"/>
    </location>
</feature>
<feature type="compositionally biased region" description="Polar residues" evidence="2">
    <location>
        <begin position="705"/>
        <end position="726"/>
    </location>
</feature>
<dbReference type="Proteomes" id="UP000000763">
    <property type="component" value="Chromosome 5"/>
</dbReference>
<keyword evidence="3" id="KW-0812">Transmembrane</keyword>
<evidence type="ECO:0000256" key="1">
    <source>
        <dbReference type="SAM" id="Coils"/>
    </source>
</evidence>
<protein>
    <submittedName>
        <fullName evidence="4">Polyprotein</fullName>
    </submittedName>
</protein>
<proteinExistence type="predicted"/>
<accession>Q5W678</accession>
<keyword evidence="3" id="KW-1133">Transmembrane helix</keyword>
<feature type="compositionally biased region" description="Basic and acidic residues" evidence="2">
    <location>
        <begin position="687"/>
        <end position="704"/>
    </location>
</feature>
<feature type="compositionally biased region" description="Low complexity" evidence="2">
    <location>
        <begin position="514"/>
        <end position="531"/>
    </location>
</feature>
<feature type="region of interest" description="Disordered" evidence="2">
    <location>
        <begin position="469"/>
        <end position="553"/>
    </location>
</feature>
<evidence type="ECO:0000313" key="5">
    <source>
        <dbReference type="Proteomes" id="UP000000763"/>
    </source>
</evidence>
<dbReference type="AlphaFoldDB" id="Q5W678"/>
<keyword evidence="1" id="KW-0175">Coiled coil</keyword>
<feature type="compositionally biased region" description="Basic and acidic residues" evidence="2">
    <location>
        <begin position="637"/>
        <end position="649"/>
    </location>
</feature>
<gene>
    <name evidence="4" type="ORF">OSJNBa0075A10.3</name>
</gene>
<feature type="transmembrane region" description="Helical" evidence="3">
    <location>
        <begin position="191"/>
        <end position="209"/>
    </location>
</feature>
<feature type="compositionally biased region" description="Polar residues" evidence="2">
    <location>
        <begin position="735"/>
        <end position="745"/>
    </location>
</feature>
<feature type="compositionally biased region" description="Low complexity" evidence="2">
    <location>
        <begin position="485"/>
        <end position="495"/>
    </location>
</feature>
<dbReference type="PANTHER" id="PTHR33026">
    <property type="entry name" value="OS06G0360600 PROTEIN"/>
    <property type="match status" value="1"/>
</dbReference>